<feature type="transmembrane region" description="Helical" evidence="1">
    <location>
        <begin position="88"/>
        <end position="106"/>
    </location>
</feature>
<dbReference type="AlphaFoldDB" id="A0A2P8D178"/>
<accession>A0A2P8D178</accession>
<dbReference type="Proteomes" id="UP000243528">
    <property type="component" value="Unassembled WGS sequence"/>
</dbReference>
<feature type="transmembrane region" description="Helical" evidence="1">
    <location>
        <begin position="112"/>
        <end position="133"/>
    </location>
</feature>
<evidence type="ECO:0000256" key="1">
    <source>
        <dbReference type="SAM" id="Phobius"/>
    </source>
</evidence>
<keyword evidence="4" id="KW-1185">Reference proteome</keyword>
<sequence length="143" mass="15081">MTTPSPDIEQHPDVATMRHRYDEISETPVAQSADGLSFLSGLFLAMSPWVIGFTDQSAITVTNLFTGIAIALLAVGFVAAYGHMHGMAWVAPLLGAWAIVAPWVVSGPTPENAALVSNVIVGALALLCAVAMMSTGMRRRGTR</sequence>
<comment type="caution">
    <text evidence="3">The sequence shown here is derived from an EMBL/GenBank/DDBJ whole genome shotgun (WGS) entry which is preliminary data.</text>
</comment>
<keyword evidence="1" id="KW-1133">Transmembrane helix</keyword>
<dbReference type="EMBL" id="PYGE01000037">
    <property type="protein sequence ID" value="PSK90990.1"/>
    <property type="molecule type" value="Genomic_DNA"/>
</dbReference>
<reference evidence="3 4" key="1">
    <citation type="submission" date="2018-03" db="EMBL/GenBank/DDBJ databases">
        <title>Genomic Encyclopedia of Archaeal and Bacterial Type Strains, Phase II (KMG-II): from individual species to whole genera.</title>
        <authorList>
            <person name="Goeker M."/>
        </authorList>
    </citation>
    <scope>NUCLEOTIDE SEQUENCE [LARGE SCALE GENOMIC DNA]</scope>
    <source>
        <strain evidence="3 4">DSM 45211</strain>
    </source>
</reference>
<proteinExistence type="predicted"/>
<evidence type="ECO:0000259" key="2">
    <source>
        <dbReference type="Pfam" id="PF03779"/>
    </source>
</evidence>
<feature type="domain" description="SPW repeat-containing integral membrane" evidence="2">
    <location>
        <begin position="34"/>
        <end position="129"/>
    </location>
</feature>
<keyword evidence="1" id="KW-0812">Transmembrane</keyword>
<protein>
    <submittedName>
        <fullName evidence="3">SPW repeat-containing protein</fullName>
    </submittedName>
</protein>
<evidence type="ECO:0000313" key="3">
    <source>
        <dbReference type="EMBL" id="PSK90990.1"/>
    </source>
</evidence>
<dbReference type="Pfam" id="PF03779">
    <property type="entry name" value="SPW"/>
    <property type="match status" value="1"/>
</dbReference>
<name>A0A2P8D178_9ACTN</name>
<evidence type="ECO:0000313" key="4">
    <source>
        <dbReference type="Proteomes" id="UP000243528"/>
    </source>
</evidence>
<keyword evidence="1" id="KW-0472">Membrane</keyword>
<dbReference type="InterPro" id="IPR005530">
    <property type="entry name" value="SPW"/>
</dbReference>
<organism evidence="3 4">
    <name type="scientific">Haloactinopolyspora alba</name>
    <dbReference type="NCBI Taxonomy" id="648780"/>
    <lineage>
        <taxon>Bacteria</taxon>
        <taxon>Bacillati</taxon>
        <taxon>Actinomycetota</taxon>
        <taxon>Actinomycetes</taxon>
        <taxon>Jiangellales</taxon>
        <taxon>Jiangellaceae</taxon>
        <taxon>Haloactinopolyspora</taxon>
    </lineage>
</organism>
<dbReference type="RefSeq" id="WP_106540103.1">
    <property type="nucleotide sequence ID" value="NZ_PYGE01000037.1"/>
</dbReference>
<dbReference type="OrthoDB" id="3638638at2"/>
<gene>
    <name evidence="3" type="ORF">CLV30_13710</name>
</gene>
<feature type="transmembrane region" description="Helical" evidence="1">
    <location>
        <begin position="58"/>
        <end position="81"/>
    </location>
</feature>